<accession>A0ABD7HFR4</accession>
<gene>
    <name evidence="1" type="ORF">D2E76_28075</name>
</gene>
<feature type="non-terminal residue" evidence="1">
    <location>
        <position position="1"/>
    </location>
</feature>
<name>A0ABD7HFR4_9MYCO</name>
<dbReference type="Proteomes" id="UP000284557">
    <property type="component" value="Unassembled WGS sequence"/>
</dbReference>
<evidence type="ECO:0000313" key="2">
    <source>
        <dbReference type="Proteomes" id="UP000284557"/>
    </source>
</evidence>
<evidence type="ECO:0000313" key="1">
    <source>
        <dbReference type="EMBL" id="RIT26320.1"/>
    </source>
</evidence>
<protein>
    <submittedName>
        <fullName evidence="1">TetR family transcriptional regulator</fullName>
    </submittedName>
</protein>
<comment type="caution">
    <text evidence="1">The sequence shown here is derived from an EMBL/GenBank/DDBJ whole genome shotgun (WGS) entry which is preliminary data.</text>
</comment>
<proteinExistence type="predicted"/>
<dbReference type="EMBL" id="QXBN01000064">
    <property type="protein sequence ID" value="RIT26320.1"/>
    <property type="molecule type" value="Genomic_DNA"/>
</dbReference>
<sequence>FGESKLAELFDTVYLPLINLTSRGG</sequence>
<dbReference type="AlphaFoldDB" id="A0ABD7HFR4"/>
<organism evidence="1 2">
    <name type="scientific">Mycobacteroides abscessus</name>
    <dbReference type="NCBI Taxonomy" id="36809"/>
    <lineage>
        <taxon>Bacteria</taxon>
        <taxon>Bacillati</taxon>
        <taxon>Actinomycetota</taxon>
        <taxon>Actinomycetes</taxon>
        <taxon>Mycobacteriales</taxon>
        <taxon>Mycobacteriaceae</taxon>
        <taxon>Mycobacteroides</taxon>
    </lineage>
</organism>
<reference evidence="1 2" key="1">
    <citation type="submission" date="2018-08" db="EMBL/GenBank/DDBJ databases">
        <title>Linezolid Resistance in Mycobacterium abscessus: MIC Distribution and Comprehensive Investigation of Resistance Mechanisms.</title>
        <authorList>
            <person name="Ye M."/>
            <person name="Xu L."/>
            <person name="Zou Y."/>
            <person name="Li B."/>
            <person name="Guo Q."/>
            <person name="Zhang Y."/>
            <person name="Zhan M."/>
            <person name="Xu B."/>
            <person name="Yu F."/>
            <person name="Zhang Z."/>
            <person name="Chu H."/>
        </authorList>
    </citation>
    <scope>NUCLEOTIDE SEQUENCE [LARGE SCALE GENOMIC DNA]</scope>
    <source>
        <strain evidence="1 2">G143</strain>
    </source>
</reference>